<evidence type="ECO:0000313" key="11">
    <source>
        <dbReference type="EMBL" id="GFO21684.1"/>
    </source>
</evidence>
<gene>
    <name evidence="11" type="ORF">PoB_004818900</name>
</gene>
<dbReference type="InterPro" id="IPR015720">
    <property type="entry name" value="Emp24-like"/>
</dbReference>
<dbReference type="EMBL" id="BLXT01005274">
    <property type="protein sequence ID" value="GFO21684.1"/>
    <property type="molecule type" value="Genomic_DNA"/>
</dbReference>
<evidence type="ECO:0000256" key="5">
    <source>
        <dbReference type="ARBA" id="ARBA00022989"/>
    </source>
</evidence>
<feature type="transmembrane region" description="Helical" evidence="8">
    <location>
        <begin position="272"/>
        <end position="294"/>
    </location>
</feature>
<organism evidence="11 12">
    <name type="scientific">Plakobranchus ocellatus</name>
    <dbReference type="NCBI Taxonomy" id="259542"/>
    <lineage>
        <taxon>Eukaryota</taxon>
        <taxon>Metazoa</taxon>
        <taxon>Spiralia</taxon>
        <taxon>Lophotrochozoa</taxon>
        <taxon>Mollusca</taxon>
        <taxon>Gastropoda</taxon>
        <taxon>Heterobranchia</taxon>
        <taxon>Euthyneura</taxon>
        <taxon>Panpulmonata</taxon>
        <taxon>Sacoglossa</taxon>
        <taxon>Placobranchoidea</taxon>
        <taxon>Plakobranchidae</taxon>
        <taxon>Plakobranchus</taxon>
    </lineage>
</organism>
<comment type="caution">
    <text evidence="11">The sequence shown here is derived from an EMBL/GenBank/DDBJ whole genome shotgun (WGS) entry which is preliminary data.</text>
</comment>
<evidence type="ECO:0000256" key="2">
    <source>
        <dbReference type="ARBA" id="ARBA00007104"/>
    </source>
</evidence>
<keyword evidence="5 8" id="KW-1133">Transmembrane helix</keyword>
<dbReference type="GO" id="GO:0016020">
    <property type="term" value="C:membrane"/>
    <property type="evidence" value="ECO:0007669"/>
    <property type="project" value="UniProtKB-SubCell"/>
</dbReference>
<evidence type="ECO:0000259" key="9">
    <source>
        <dbReference type="PROSITE" id="PS50866"/>
    </source>
</evidence>
<dbReference type="GO" id="GO:0012505">
    <property type="term" value="C:endomembrane system"/>
    <property type="evidence" value="ECO:0007669"/>
    <property type="project" value="UniProtKB-SubCell"/>
</dbReference>
<proteinExistence type="inferred from homology"/>
<keyword evidence="12" id="KW-1185">Reference proteome</keyword>
<dbReference type="Pfam" id="PF01105">
    <property type="entry name" value="EMP24_GP25L"/>
    <property type="match status" value="1"/>
</dbReference>
<dbReference type="PROSITE" id="PS50866">
    <property type="entry name" value="GOLD"/>
    <property type="match status" value="1"/>
</dbReference>
<comment type="subcellular location">
    <subcellularLocation>
        <location evidence="7">Endomembrane system</location>
        <topology evidence="7">Single-pass membrane protein</topology>
    </subcellularLocation>
    <subcellularLocation>
        <location evidence="1">Membrane</location>
        <topology evidence="1">Single-pass type I membrane protein</topology>
    </subcellularLocation>
</comment>
<dbReference type="InterPro" id="IPR009038">
    <property type="entry name" value="GOLD_dom"/>
</dbReference>
<dbReference type="InterPro" id="IPR036598">
    <property type="entry name" value="GOLD_dom_sf"/>
</dbReference>
<keyword evidence="3 8" id="KW-0812">Transmembrane</keyword>
<protein>
    <submittedName>
        <fullName evidence="11">Transmembrane emp24 domain-containing protein 2</fullName>
    </submittedName>
</protein>
<dbReference type="PANTHER" id="PTHR22811">
    <property type="entry name" value="TRANSMEMBRANE EMP24 DOMAIN-CONTAINING PROTEIN"/>
    <property type="match status" value="1"/>
</dbReference>
<reference evidence="11 12" key="1">
    <citation type="journal article" date="2021" name="Elife">
        <title>Chloroplast acquisition without the gene transfer in kleptoplastic sea slugs, Plakobranchus ocellatus.</title>
        <authorList>
            <person name="Maeda T."/>
            <person name="Takahashi S."/>
            <person name="Yoshida T."/>
            <person name="Shimamura S."/>
            <person name="Takaki Y."/>
            <person name="Nagai Y."/>
            <person name="Toyoda A."/>
            <person name="Suzuki Y."/>
            <person name="Arimoto A."/>
            <person name="Ishii H."/>
            <person name="Satoh N."/>
            <person name="Nishiyama T."/>
            <person name="Hasebe M."/>
            <person name="Maruyama T."/>
            <person name="Minagawa J."/>
            <person name="Obokata J."/>
            <person name="Shigenobu S."/>
        </authorList>
    </citation>
    <scope>NUCLEOTIDE SEQUENCE [LARGE SCALE GENOMIC DNA]</scope>
</reference>
<evidence type="ECO:0000256" key="6">
    <source>
        <dbReference type="ARBA" id="ARBA00023136"/>
    </source>
</evidence>
<dbReference type="Proteomes" id="UP000735302">
    <property type="component" value="Unassembled WGS sequence"/>
</dbReference>
<feature type="domain" description="GOLD" evidence="9">
    <location>
        <begin position="132"/>
        <end position="214"/>
    </location>
</feature>
<evidence type="ECO:0000256" key="4">
    <source>
        <dbReference type="ARBA" id="ARBA00022729"/>
    </source>
</evidence>
<evidence type="ECO:0000256" key="8">
    <source>
        <dbReference type="SAM" id="Phobius"/>
    </source>
</evidence>
<name>A0AAV4BS84_9GAST</name>
<feature type="domain" description="MADF" evidence="10">
    <location>
        <begin position="15"/>
        <end position="108"/>
    </location>
</feature>
<dbReference type="SUPFAM" id="SSF101576">
    <property type="entry name" value="Supernatant protein factor (SPF), C-terminal domain"/>
    <property type="match status" value="1"/>
</dbReference>
<dbReference type="PROSITE" id="PS51029">
    <property type="entry name" value="MADF"/>
    <property type="match status" value="1"/>
</dbReference>
<evidence type="ECO:0000256" key="7">
    <source>
        <dbReference type="ARBA" id="ARBA00037847"/>
    </source>
</evidence>
<sequence length="304" mass="34951">MYMAPSKEEKKFILEVIEMYHGFPELWKVKSKEYSDREKKEAAYDTLLLKYKEWYTEATKDDLKKKLNAMRTSFRRKLKKLNDSQKSGAGADDVYEPSLMKCLSTTLVVLVVLCTYFITNEAYFISIDAHAEECFFEKVSSGTKMSLMFEVAEGGFLDIDIKIFGPEGKILHSGDRESNGKLVFAAHMDGTYKYCFSNAMSTMTPKIVVFTFDVGEKPKDAPGEDGDANQNKLTEMINELSTALTGVKHEQEYMEVRERIHRSINDNTNSRVVLWSFFEALVLVAMSLGQVYYLKRFFEVRRVV</sequence>
<dbReference type="SMART" id="SM01190">
    <property type="entry name" value="EMP24_GP25L"/>
    <property type="match status" value="1"/>
</dbReference>
<accession>A0AAV4BS84</accession>
<dbReference type="Pfam" id="PF10545">
    <property type="entry name" value="MADF_DNA_bdg"/>
    <property type="match status" value="1"/>
</dbReference>
<evidence type="ECO:0000313" key="12">
    <source>
        <dbReference type="Proteomes" id="UP000735302"/>
    </source>
</evidence>
<comment type="similarity">
    <text evidence="2">Belongs to the EMP24/GP25L family.</text>
</comment>
<keyword evidence="4" id="KW-0732">Signal</keyword>
<dbReference type="AlphaFoldDB" id="A0AAV4BS84"/>
<dbReference type="InterPro" id="IPR006578">
    <property type="entry name" value="MADF-dom"/>
</dbReference>
<evidence type="ECO:0000256" key="1">
    <source>
        <dbReference type="ARBA" id="ARBA00004479"/>
    </source>
</evidence>
<evidence type="ECO:0000256" key="3">
    <source>
        <dbReference type="ARBA" id="ARBA00022692"/>
    </source>
</evidence>
<keyword evidence="6 8" id="KW-0472">Membrane</keyword>
<evidence type="ECO:0000259" key="10">
    <source>
        <dbReference type="PROSITE" id="PS51029"/>
    </source>
</evidence>